<dbReference type="Proteomes" id="UP000076874">
    <property type="component" value="Unassembled WGS sequence"/>
</dbReference>
<evidence type="ECO:0000256" key="1">
    <source>
        <dbReference type="ARBA" id="ARBA00023002"/>
    </source>
</evidence>
<dbReference type="AlphaFoldDB" id="A0A167UNT7"/>
<dbReference type="PRINTS" id="PR00069">
    <property type="entry name" value="ALDKETRDTASE"/>
</dbReference>
<keyword evidence="4" id="KW-1185">Reference proteome</keyword>
<dbReference type="InterPro" id="IPR050523">
    <property type="entry name" value="AKR_Detox_Biosynth"/>
</dbReference>
<dbReference type="PANTHER" id="PTHR43364">
    <property type="entry name" value="NADH-SPECIFIC METHYLGLYOXAL REDUCTASE-RELATED"/>
    <property type="match status" value="1"/>
</dbReference>
<reference evidence="3 4" key="1">
    <citation type="journal article" date="2016" name="Genome Biol. Evol.">
        <title>Divergent and convergent evolution of fungal pathogenicity.</title>
        <authorList>
            <person name="Shang Y."/>
            <person name="Xiao G."/>
            <person name="Zheng P."/>
            <person name="Cen K."/>
            <person name="Zhan S."/>
            <person name="Wang C."/>
        </authorList>
    </citation>
    <scope>NUCLEOTIDE SEQUENCE [LARGE SCALE GENOMIC DNA]</scope>
    <source>
        <strain evidence="3 4">RCEF 264</strain>
    </source>
</reference>
<dbReference type="CDD" id="cd19075">
    <property type="entry name" value="AKR_AKR7A1-5"/>
    <property type="match status" value="1"/>
</dbReference>
<name>A0A167UNT7_9HYPO</name>
<comment type="caution">
    <text evidence="3">The sequence shown here is derived from an EMBL/GenBank/DDBJ whole genome shotgun (WGS) entry which is preliminary data.</text>
</comment>
<protein>
    <submittedName>
        <fullName evidence="3">NADP-dependent oxidoreductase domain protein</fullName>
    </submittedName>
</protein>
<dbReference type="GO" id="GO:0016491">
    <property type="term" value="F:oxidoreductase activity"/>
    <property type="evidence" value="ECO:0007669"/>
    <property type="project" value="UniProtKB-KW"/>
</dbReference>
<gene>
    <name evidence="3" type="ORF">SPI_04613</name>
</gene>
<dbReference type="SUPFAM" id="SSF51430">
    <property type="entry name" value="NAD(P)-linked oxidoreductase"/>
    <property type="match status" value="1"/>
</dbReference>
<dbReference type="InterPro" id="IPR018170">
    <property type="entry name" value="Aldo/ket_reductase_CS"/>
</dbReference>
<dbReference type="STRING" id="1081102.A0A167UNT7"/>
<keyword evidence="1" id="KW-0560">Oxidoreductase</keyword>
<dbReference type="PROSITE" id="PS00062">
    <property type="entry name" value="ALDOKETO_REDUCTASE_2"/>
    <property type="match status" value="1"/>
</dbReference>
<dbReference type="InterPro" id="IPR020471">
    <property type="entry name" value="AKR"/>
</dbReference>
<proteinExistence type="predicted"/>
<dbReference type="PANTHER" id="PTHR43364:SF4">
    <property type="entry name" value="NAD(P)-LINKED OXIDOREDUCTASE SUPERFAMILY PROTEIN"/>
    <property type="match status" value="1"/>
</dbReference>
<dbReference type="OrthoDB" id="48988at2759"/>
<dbReference type="Gene3D" id="3.20.20.100">
    <property type="entry name" value="NADP-dependent oxidoreductase domain"/>
    <property type="match status" value="1"/>
</dbReference>
<evidence type="ECO:0000259" key="2">
    <source>
        <dbReference type="Pfam" id="PF00248"/>
    </source>
</evidence>
<evidence type="ECO:0000313" key="3">
    <source>
        <dbReference type="EMBL" id="OAA61754.1"/>
    </source>
</evidence>
<dbReference type="InterPro" id="IPR036812">
    <property type="entry name" value="NAD(P)_OxRdtase_dom_sf"/>
</dbReference>
<dbReference type="Pfam" id="PF00248">
    <property type="entry name" value="Aldo_ket_red"/>
    <property type="match status" value="1"/>
</dbReference>
<feature type="domain" description="NADP-dependent oxidoreductase" evidence="2">
    <location>
        <begin position="10"/>
        <end position="310"/>
    </location>
</feature>
<dbReference type="InterPro" id="IPR023210">
    <property type="entry name" value="NADP_OxRdtase_dom"/>
</dbReference>
<organism evidence="3 4">
    <name type="scientific">Niveomyces insectorum RCEF 264</name>
    <dbReference type="NCBI Taxonomy" id="1081102"/>
    <lineage>
        <taxon>Eukaryota</taxon>
        <taxon>Fungi</taxon>
        <taxon>Dikarya</taxon>
        <taxon>Ascomycota</taxon>
        <taxon>Pezizomycotina</taxon>
        <taxon>Sordariomycetes</taxon>
        <taxon>Hypocreomycetidae</taxon>
        <taxon>Hypocreales</taxon>
        <taxon>Cordycipitaceae</taxon>
        <taxon>Niveomyces</taxon>
    </lineage>
</organism>
<evidence type="ECO:0000313" key="4">
    <source>
        <dbReference type="Proteomes" id="UP000076874"/>
    </source>
</evidence>
<dbReference type="EMBL" id="AZHD01000007">
    <property type="protein sequence ID" value="OAA61754.1"/>
    <property type="molecule type" value="Genomic_DNA"/>
</dbReference>
<accession>A0A167UNT7</accession>
<sequence>MVPSTKTPTIVLGLASVGDTTKDPLAKFDTPEEVTPVLDVFYNRGYRHVDTARGYSPHAPGSSEPRLGAVGVGDRFVVDTKVLSHQPSDHTAAGIAESVRGSLADLKVNQVNTNYLHVPQRATPFAETHGAMDEAFKAGSFKQMGLSNYSTDEVRQFLQLAADHGFVKPAVFQGAYNPISRGAEDELIPLLREHGMSFYAYSPSAGGFFSDKAKDARPGDRFDPSTFIGKLYTRLYRRPQVEEAANRVRALAKKHGINGHEAALRWTVYHGVLSAEHGDAVIIGASSIDQLNANLDAIEAGPLPTELADSMSGIKAALDEKDSAAVIF</sequence>